<reference evidence="4" key="1">
    <citation type="submission" date="2017-02" db="UniProtKB">
        <authorList>
            <consortium name="WormBaseParasite"/>
        </authorList>
    </citation>
    <scope>IDENTIFICATION</scope>
</reference>
<evidence type="ECO:0000313" key="2">
    <source>
        <dbReference type="EMBL" id="VDM24015.1"/>
    </source>
</evidence>
<sequence>MTMLIFMLFYTVDDKALKLNHQPINSVTRLKRPRRPQAPTLTFSNSPPATLPPSPLITPTSSPSTASPSASASSSGSVASLTLSSLITSYTSSSPDRGVIDFRPQRGLFRSCSDTPPISPEKIVGAVPTFTPIPVPLAGGSLRETIPPEDAYEPVYEEPIQLECQTYKCPTPALGAPGLQIASAVQASAAASSSSNTPPFRRSGRNWLPSGGCFFPPPHAASALKSEFVELMDTLVASTALVSPSLNRYDSGSTIRSKYGVRNLILRTFFQKAADMSLYRCDMATTSCT</sequence>
<dbReference type="WBParaSite" id="TTAC_0000404501-mRNA-1">
    <property type="protein sequence ID" value="TTAC_0000404501-mRNA-1"/>
    <property type="gene ID" value="TTAC_0000404501"/>
</dbReference>
<proteinExistence type="predicted"/>
<dbReference type="OrthoDB" id="6253545at2759"/>
<dbReference type="AlphaFoldDB" id="A0A0R3WTF5"/>
<reference evidence="2 3" key="2">
    <citation type="submission" date="2018-11" db="EMBL/GenBank/DDBJ databases">
        <authorList>
            <consortium name="Pathogen Informatics"/>
        </authorList>
    </citation>
    <scope>NUCLEOTIDE SEQUENCE [LARGE SCALE GENOMIC DNA]</scope>
</reference>
<evidence type="ECO:0000313" key="3">
    <source>
        <dbReference type="Proteomes" id="UP000274429"/>
    </source>
</evidence>
<organism evidence="4">
    <name type="scientific">Hydatigena taeniaeformis</name>
    <name type="common">Feline tapeworm</name>
    <name type="synonym">Taenia taeniaeformis</name>
    <dbReference type="NCBI Taxonomy" id="6205"/>
    <lineage>
        <taxon>Eukaryota</taxon>
        <taxon>Metazoa</taxon>
        <taxon>Spiralia</taxon>
        <taxon>Lophotrochozoa</taxon>
        <taxon>Platyhelminthes</taxon>
        <taxon>Cestoda</taxon>
        <taxon>Eucestoda</taxon>
        <taxon>Cyclophyllidea</taxon>
        <taxon>Taeniidae</taxon>
        <taxon>Hydatigera</taxon>
    </lineage>
</organism>
<feature type="compositionally biased region" description="Low complexity" evidence="1">
    <location>
        <begin position="57"/>
        <end position="76"/>
    </location>
</feature>
<keyword evidence="3" id="KW-1185">Reference proteome</keyword>
<dbReference type="Proteomes" id="UP000274429">
    <property type="component" value="Unassembled WGS sequence"/>
</dbReference>
<name>A0A0R3WTF5_HYDTA</name>
<feature type="region of interest" description="Disordered" evidence="1">
    <location>
        <begin position="28"/>
        <end position="76"/>
    </location>
</feature>
<evidence type="ECO:0000313" key="4">
    <source>
        <dbReference type="WBParaSite" id="TTAC_0000404501-mRNA-1"/>
    </source>
</evidence>
<protein>
    <submittedName>
        <fullName evidence="2 4">Uncharacterized protein</fullName>
    </submittedName>
</protein>
<accession>A0A0R3WTF5</accession>
<evidence type="ECO:0000256" key="1">
    <source>
        <dbReference type="SAM" id="MobiDB-lite"/>
    </source>
</evidence>
<gene>
    <name evidence="2" type="ORF">TTAC_LOCUS4029</name>
</gene>
<dbReference type="EMBL" id="UYWX01003518">
    <property type="protein sequence ID" value="VDM24015.1"/>
    <property type="molecule type" value="Genomic_DNA"/>
</dbReference>
<dbReference type="STRING" id="6205.A0A0R3WTF5"/>